<evidence type="ECO:0000256" key="5">
    <source>
        <dbReference type="ARBA" id="ARBA00022833"/>
    </source>
</evidence>
<dbReference type="AlphaFoldDB" id="A0A6I9VHH5"/>
<gene>
    <name evidence="13" type="primary">LOC105230366</name>
</gene>
<feature type="compositionally biased region" description="Low complexity" evidence="8">
    <location>
        <begin position="115"/>
        <end position="138"/>
    </location>
</feature>
<sequence length="1146" mass="132362">MIIRRFSKLLVTKTSLEYYFDLTNCYTPVAQAKSLNITSEYLLQRGTSTRFSRRGYFRNSFSNTDMVNTESSVKYLEIPDKSESDKKHYKTLLLSNGIRALLVSDPTPVPHCGLTSSSSSSSYDSTGDSCAEESSSTSSEDEESMSTSTTDNGESDSDLESEEGDEKLAACALLVDVGSFTEPTEYQGLAHFLEHMIFMGSEKYPAENAFDAHIKKCGGFDNAHTEFEETCFYFEVSEEHLDSSMDYFSALLKAPLMKKEAMTRERDSVESEFQQIVHDDEVRRDQLVAAYATPGYPHATFPWGNLKTLKDGISDDDLHAMLHEFQKRHYSAHRMCVCVQARLPIDELEQMVVKHFSGIPSNDLPGLDLSPYNYRNAFRKEFFEEVFFVKPVENICKLELTWVLPSMIKQYKTKPDQFISHLIGYEGEGSLCAYLRKRLWALELTAGIDESGFESNSIYSSFVIGIFLTDRGFQHLDEVLAASFAFIKLFAGCGPFKDAFTELQKIEATNFRFESQRPALDNVEKLAVKMKYYPPKDILTGTELYYEYNEDHIQDVVKHLNEFRFNIMITSQHKYEGVTYDKKEKWFSTEYTTIKMPQKWRELWENSKPMPELFLPKPNRFISNDFRLHWEENGKPELPTAPKKILQTDICELWFRQDDKFLLPEAYMYFYFISPLLRKDPKNDALCALYERLVKFRLSEELYPATVAGLSYQFYTAEKGIILKVNGYNEKLHLLVGIITKAMVSMREHITEDQFNIFKTDQKKSYFNSLIKPRTLNKDIRLSIVEHIRWPIITKYKCLDSLTLNDVLHFSDAYTSELYLQTLMQGNLTEESAHNVMNSVLTTLNCRNIKETKYIENRTVQLPQGSHFIRCRSLNEEDVNTVICNFYQIGPCSLRVESILDLLMMFVEEPLFDTLRTKEQLGYYVSASVRMNYGIIGYSIAVNSQETKFSAAHVDERIEVFRGKMLQILEEMSEEDFEHVRESLIKIKQVVDISLAEEVSHNWEEITSEEYVFDRRRREVDVLRALTKQDIIDFCLNNERTNLRKLSVQVIGNKDAVRSKRSAKRDEENSNEDSAGSSGSESEVDDEELFNALASKLDVRFIPKDGDATTIVDIKDFKENLHIYPITKTKLENGTERSQMEIIEEC</sequence>
<name>A0A6I9VHH5_BACDO</name>
<feature type="domain" description="Peptidase M16 middle/third" evidence="11">
    <location>
        <begin position="511"/>
        <end position="797"/>
    </location>
</feature>
<dbReference type="OrthoDB" id="952271at2759"/>
<keyword evidence="12" id="KW-1185">Reference proteome</keyword>
<keyword evidence="5" id="KW-0862">Zinc</keyword>
<feature type="domain" description="Peptidase M16 N-terminal" evidence="9">
    <location>
        <begin position="165"/>
        <end position="290"/>
    </location>
</feature>
<evidence type="ECO:0000259" key="11">
    <source>
        <dbReference type="Pfam" id="PF16187"/>
    </source>
</evidence>
<keyword evidence="4" id="KW-0378">Hydrolase</keyword>
<dbReference type="InterPro" id="IPR011249">
    <property type="entry name" value="Metalloenz_LuxS/M16"/>
</dbReference>
<dbReference type="GO" id="GO:0006508">
    <property type="term" value="P:proteolysis"/>
    <property type="evidence" value="ECO:0007669"/>
    <property type="project" value="UniProtKB-KW"/>
</dbReference>
<keyword evidence="3" id="KW-0479">Metal-binding</keyword>
<dbReference type="Pfam" id="PF16187">
    <property type="entry name" value="Peptidase_M16_M"/>
    <property type="match status" value="1"/>
</dbReference>
<dbReference type="InterPro" id="IPR011765">
    <property type="entry name" value="Pept_M16_N"/>
</dbReference>
<feature type="compositionally biased region" description="Low complexity" evidence="8">
    <location>
        <begin position="1072"/>
        <end position="1081"/>
    </location>
</feature>
<feature type="domain" description="Peptidase M16 C-terminal" evidence="10">
    <location>
        <begin position="801"/>
        <end position="984"/>
    </location>
</feature>
<dbReference type="RefSeq" id="XP_011209398.1">
    <property type="nucleotide sequence ID" value="XM_011211096.4"/>
</dbReference>
<keyword evidence="6" id="KW-0482">Metalloprotease</keyword>
<feature type="domain" description="Peptidase M16 C-terminal" evidence="10">
    <location>
        <begin position="321"/>
        <end position="504"/>
    </location>
</feature>
<evidence type="ECO:0000259" key="9">
    <source>
        <dbReference type="Pfam" id="PF00675"/>
    </source>
</evidence>
<reference evidence="13" key="1">
    <citation type="submission" date="2025-08" db="UniProtKB">
        <authorList>
            <consortium name="RefSeq"/>
        </authorList>
    </citation>
    <scope>IDENTIFICATION</scope>
    <source>
        <tissue evidence="13">Adult</tissue>
    </source>
</reference>
<dbReference type="PROSITE" id="PS00143">
    <property type="entry name" value="INSULINASE"/>
    <property type="match status" value="1"/>
</dbReference>
<dbReference type="PANTHER" id="PTHR43690:SF18">
    <property type="entry name" value="INSULIN-DEGRADING ENZYME-RELATED"/>
    <property type="match status" value="1"/>
</dbReference>
<evidence type="ECO:0000256" key="2">
    <source>
        <dbReference type="ARBA" id="ARBA00022670"/>
    </source>
</evidence>
<evidence type="ECO:0000256" key="1">
    <source>
        <dbReference type="ARBA" id="ARBA00007261"/>
    </source>
</evidence>
<evidence type="ECO:0000256" key="6">
    <source>
        <dbReference type="ARBA" id="ARBA00023049"/>
    </source>
</evidence>
<dbReference type="InterPro" id="IPR007863">
    <property type="entry name" value="Peptidase_M16_C"/>
</dbReference>
<protein>
    <submittedName>
        <fullName evidence="13">Nardilysin</fullName>
    </submittedName>
</protein>
<evidence type="ECO:0000256" key="7">
    <source>
        <dbReference type="RuleBase" id="RU004447"/>
    </source>
</evidence>
<evidence type="ECO:0000259" key="10">
    <source>
        <dbReference type="Pfam" id="PF05193"/>
    </source>
</evidence>
<organism evidence="12 13">
    <name type="scientific">Bactrocera dorsalis</name>
    <name type="common">Oriental fruit fly</name>
    <name type="synonym">Dacus dorsalis</name>
    <dbReference type="NCBI Taxonomy" id="27457"/>
    <lineage>
        <taxon>Eukaryota</taxon>
        <taxon>Metazoa</taxon>
        <taxon>Ecdysozoa</taxon>
        <taxon>Arthropoda</taxon>
        <taxon>Hexapoda</taxon>
        <taxon>Insecta</taxon>
        <taxon>Pterygota</taxon>
        <taxon>Neoptera</taxon>
        <taxon>Endopterygota</taxon>
        <taxon>Diptera</taxon>
        <taxon>Brachycera</taxon>
        <taxon>Muscomorpha</taxon>
        <taxon>Tephritoidea</taxon>
        <taxon>Tephritidae</taxon>
        <taxon>Bactrocera</taxon>
        <taxon>Bactrocera</taxon>
    </lineage>
</organism>
<dbReference type="GeneID" id="105230366"/>
<accession>A0A6I9VHH5</accession>
<dbReference type="Gene3D" id="3.30.830.10">
    <property type="entry name" value="Metalloenzyme, LuxS/M16 peptidase-like"/>
    <property type="match status" value="4"/>
</dbReference>
<feature type="compositionally biased region" description="Acidic residues" evidence="8">
    <location>
        <begin position="153"/>
        <end position="163"/>
    </location>
</feature>
<dbReference type="FunCoup" id="A0A6I9VHH5">
    <property type="interactions" value="1118"/>
</dbReference>
<evidence type="ECO:0000313" key="12">
    <source>
        <dbReference type="Proteomes" id="UP001652620"/>
    </source>
</evidence>
<feature type="region of interest" description="Disordered" evidence="8">
    <location>
        <begin position="113"/>
        <end position="163"/>
    </location>
</feature>
<dbReference type="Pfam" id="PF00675">
    <property type="entry name" value="Peptidase_M16"/>
    <property type="match status" value="1"/>
</dbReference>
<dbReference type="InParanoid" id="A0A6I9VHH5"/>
<feature type="region of interest" description="Disordered" evidence="8">
    <location>
        <begin position="1058"/>
        <end position="1085"/>
    </location>
</feature>
<dbReference type="PANTHER" id="PTHR43690">
    <property type="entry name" value="NARDILYSIN"/>
    <property type="match status" value="1"/>
</dbReference>
<evidence type="ECO:0000256" key="8">
    <source>
        <dbReference type="SAM" id="MobiDB-lite"/>
    </source>
</evidence>
<comment type="similarity">
    <text evidence="1 7">Belongs to the peptidase M16 family.</text>
</comment>
<dbReference type="Proteomes" id="UP001652620">
    <property type="component" value="Chromosome 4"/>
</dbReference>
<dbReference type="InterPro" id="IPR032632">
    <property type="entry name" value="Peptidase_M16_M"/>
</dbReference>
<keyword evidence="2" id="KW-0645">Protease</keyword>
<evidence type="ECO:0000256" key="4">
    <source>
        <dbReference type="ARBA" id="ARBA00022801"/>
    </source>
</evidence>
<dbReference type="InterPro" id="IPR001431">
    <property type="entry name" value="Pept_M16_Zn_BS"/>
</dbReference>
<dbReference type="GO" id="GO:0046872">
    <property type="term" value="F:metal ion binding"/>
    <property type="evidence" value="ECO:0007669"/>
    <property type="project" value="UniProtKB-KW"/>
</dbReference>
<evidence type="ECO:0000256" key="3">
    <source>
        <dbReference type="ARBA" id="ARBA00022723"/>
    </source>
</evidence>
<dbReference type="GO" id="GO:0004222">
    <property type="term" value="F:metalloendopeptidase activity"/>
    <property type="evidence" value="ECO:0007669"/>
    <property type="project" value="InterPro"/>
</dbReference>
<proteinExistence type="inferred from homology"/>
<dbReference type="OMA" id="INQVMEH"/>
<dbReference type="InterPro" id="IPR050626">
    <property type="entry name" value="Peptidase_M16"/>
</dbReference>
<evidence type="ECO:0000313" key="13">
    <source>
        <dbReference type="RefSeq" id="XP_011209398.1"/>
    </source>
</evidence>
<dbReference type="Pfam" id="PF05193">
    <property type="entry name" value="Peptidase_M16_C"/>
    <property type="match status" value="2"/>
</dbReference>
<dbReference type="SUPFAM" id="SSF63411">
    <property type="entry name" value="LuxS/MPP-like metallohydrolase"/>
    <property type="match status" value="4"/>
</dbReference>
<dbReference type="KEGG" id="bdr:105230366"/>
<dbReference type="FunFam" id="3.30.830.10:FF:000005">
    <property type="entry name" value="nardilysin isoform X1"/>
    <property type="match status" value="1"/>
</dbReference>